<dbReference type="OrthoDB" id="9815946at2"/>
<dbReference type="CDD" id="cd13671">
    <property type="entry name" value="PBP2_TRAP_SBP_like_3"/>
    <property type="match status" value="1"/>
</dbReference>
<keyword evidence="3" id="KW-1185">Reference proteome</keyword>
<protein>
    <submittedName>
        <fullName evidence="2">C4-dicarboxylate ABC transporter substrate-binding protein</fullName>
    </submittedName>
</protein>
<dbReference type="GO" id="GO:0055085">
    <property type="term" value="P:transmembrane transport"/>
    <property type="evidence" value="ECO:0007669"/>
    <property type="project" value="InterPro"/>
</dbReference>
<evidence type="ECO:0000256" key="1">
    <source>
        <dbReference type="ARBA" id="ARBA00022729"/>
    </source>
</evidence>
<dbReference type="GO" id="GO:0030246">
    <property type="term" value="F:carbohydrate binding"/>
    <property type="evidence" value="ECO:0007669"/>
    <property type="project" value="TreeGrafter"/>
</dbReference>
<dbReference type="InterPro" id="IPR004682">
    <property type="entry name" value="TRAP_DctP"/>
</dbReference>
<accession>A0A1W6LI77</accession>
<dbReference type="Pfam" id="PF03480">
    <property type="entry name" value="DctP"/>
    <property type="match status" value="1"/>
</dbReference>
<dbReference type="AlphaFoldDB" id="A0A1W6LI77"/>
<sequence length="312" mass="34575">MLALAATSSVQAQTELRAWNIHPEGYPVTVALEGFAEAIAKQTGGRYKVKVFSNAVLGDQPKAVQMLKQGEIDLAEFSLNPVAEAAPAAKVLTLPFVFRDSEHMFRLLDGKLGDQFEVKLEAAGYIVLGWYDGGARHLYCNRPVKQASDFQGLRIRVQQSETAIEMTKLMGMTPVVIPYKEVLDAFKSGKIDCAENNLPSYESAGHMAVAKYVYLSNHTVSPEVLVISVPLWKKLSEADRKAFKEAGQQSAVKMRQLWKAKVDSARAAATKQGSEFATMKDYGPLVTKMRPLHDKYFQDPVTRQELFTILSN</sequence>
<evidence type="ECO:0000313" key="2">
    <source>
        <dbReference type="EMBL" id="ARN23982.1"/>
    </source>
</evidence>
<gene>
    <name evidence="2" type="ORF">A4W93_20350</name>
</gene>
<dbReference type="Gene3D" id="3.40.190.170">
    <property type="entry name" value="Bacterial extracellular solute-binding protein, family 7"/>
    <property type="match status" value="1"/>
</dbReference>
<dbReference type="SUPFAM" id="SSF53850">
    <property type="entry name" value="Periplasmic binding protein-like II"/>
    <property type="match status" value="1"/>
</dbReference>
<organism evidence="2 3">
    <name type="scientific">Piscinibacter gummiphilus</name>
    <dbReference type="NCBI Taxonomy" id="946333"/>
    <lineage>
        <taxon>Bacteria</taxon>
        <taxon>Pseudomonadati</taxon>
        <taxon>Pseudomonadota</taxon>
        <taxon>Betaproteobacteria</taxon>
        <taxon>Burkholderiales</taxon>
        <taxon>Sphaerotilaceae</taxon>
        <taxon>Piscinibacter</taxon>
    </lineage>
</organism>
<dbReference type="EMBL" id="CP015118">
    <property type="protein sequence ID" value="ARN23982.1"/>
    <property type="molecule type" value="Genomic_DNA"/>
</dbReference>
<keyword evidence="1" id="KW-0732">Signal</keyword>
<dbReference type="PIRSF" id="PIRSF006470">
    <property type="entry name" value="DctB"/>
    <property type="match status" value="1"/>
</dbReference>
<dbReference type="InterPro" id="IPR038404">
    <property type="entry name" value="TRAP_DctP_sf"/>
</dbReference>
<dbReference type="Proteomes" id="UP000193427">
    <property type="component" value="Chromosome"/>
</dbReference>
<dbReference type="STRING" id="946333.A4W93_20350"/>
<reference evidence="2 3" key="1">
    <citation type="submission" date="2016-04" db="EMBL/GenBank/DDBJ databases">
        <title>Complete genome sequence of natural rubber-degrading, novel Gram-negative bacterium, Rhizobacter gummiphilus strain NS21.</title>
        <authorList>
            <person name="Tabata M."/>
            <person name="Kasai D."/>
            <person name="Fukuda M."/>
        </authorList>
    </citation>
    <scope>NUCLEOTIDE SEQUENCE [LARGE SCALE GENOMIC DNA]</scope>
    <source>
        <strain evidence="2 3">NS21</strain>
    </source>
</reference>
<evidence type="ECO:0000313" key="3">
    <source>
        <dbReference type="Proteomes" id="UP000193427"/>
    </source>
</evidence>
<name>A0A1W6LI77_9BURK</name>
<dbReference type="PANTHER" id="PTHR33376">
    <property type="match status" value="1"/>
</dbReference>
<dbReference type="GO" id="GO:0030288">
    <property type="term" value="C:outer membrane-bounded periplasmic space"/>
    <property type="evidence" value="ECO:0007669"/>
    <property type="project" value="InterPro"/>
</dbReference>
<dbReference type="InterPro" id="IPR018389">
    <property type="entry name" value="DctP_fam"/>
</dbReference>
<proteinExistence type="predicted"/>
<dbReference type="PANTHER" id="PTHR33376:SF2">
    <property type="entry name" value="DICARBOXYLATE-BINDING PERIPLASMIC PROTEIN"/>
    <property type="match status" value="1"/>
</dbReference>
<dbReference type="NCBIfam" id="TIGR00787">
    <property type="entry name" value="dctP"/>
    <property type="match status" value="1"/>
</dbReference>
<dbReference type="NCBIfam" id="NF037995">
    <property type="entry name" value="TRAP_S1"/>
    <property type="match status" value="1"/>
</dbReference>
<dbReference type="KEGG" id="rgu:A4W93_20350"/>